<comment type="catalytic activity">
    <reaction evidence="10 11 12">
        <text>L-threonyl-[protein] + FAD = FMN-L-threonyl-[protein] + AMP + H(+)</text>
        <dbReference type="Rhea" id="RHEA:36847"/>
        <dbReference type="Rhea" id="RHEA-COMP:11060"/>
        <dbReference type="Rhea" id="RHEA-COMP:11061"/>
        <dbReference type="ChEBI" id="CHEBI:15378"/>
        <dbReference type="ChEBI" id="CHEBI:30013"/>
        <dbReference type="ChEBI" id="CHEBI:57692"/>
        <dbReference type="ChEBI" id="CHEBI:74257"/>
        <dbReference type="ChEBI" id="CHEBI:456215"/>
        <dbReference type="EC" id="2.7.1.180"/>
    </reaction>
</comment>
<dbReference type="PANTHER" id="PTHR30040">
    <property type="entry name" value="THIAMINE BIOSYNTHESIS LIPOPROTEIN APBE"/>
    <property type="match status" value="1"/>
</dbReference>
<comment type="cofactor">
    <cofactor evidence="1 12">
        <name>Mg(2+)</name>
        <dbReference type="ChEBI" id="CHEBI:18420"/>
    </cofactor>
</comment>
<evidence type="ECO:0000313" key="13">
    <source>
        <dbReference type="EMBL" id="MCE5169147.1"/>
    </source>
</evidence>
<dbReference type="Pfam" id="PF02424">
    <property type="entry name" value="ApbE"/>
    <property type="match status" value="1"/>
</dbReference>
<evidence type="ECO:0000256" key="1">
    <source>
        <dbReference type="ARBA" id="ARBA00001946"/>
    </source>
</evidence>
<comment type="similarity">
    <text evidence="11 12">Belongs to the ApbE family.</text>
</comment>
<dbReference type="RefSeq" id="WP_233696229.1">
    <property type="nucleotide sequence ID" value="NZ_JAJNBZ010000004.1"/>
</dbReference>
<keyword evidence="6 11" id="KW-0479">Metal-binding</keyword>
<proteinExistence type="inferred from homology"/>
<keyword evidence="4 11" id="KW-0285">Flavoprotein</keyword>
<evidence type="ECO:0000313" key="14">
    <source>
        <dbReference type="Proteomes" id="UP001199916"/>
    </source>
</evidence>
<dbReference type="GO" id="GO:0016740">
    <property type="term" value="F:transferase activity"/>
    <property type="evidence" value="ECO:0007669"/>
    <property type="project" value="UniProtKB-KW"/>
</dbReference>
<comment type="caution">
    <text evidence="13">The sequence shown here is derived from an EMBL/GenBank/DDBJ whole genome shotgun (WGS) entry which is preliminary data.</text>
</comment>
<dbReference type="PANTHER" id="PTHR30040:SF2">
    <property type="entry name" value="FAD:PROTEIN FMN TRANSFERASE"/>
    <property type="match status" value="1"/>
</dbReference>
<evidence type="ECO:0000256" key="12">
    <source>
        <dbReference type="RuleBase" id="RU363002"/>
    </source>
</evidence>
<dbReference type="Gene3D" id="3.10.520.10">
    <property type="entry name" value="ApbE-like domains"/>
    <property type="match status" value="1"/>
</dbReference>
<evidence type="ECO:0000256" key="10">
    <source>
        <dbReference type="ARBA" id="ARBA00048540"/>
    </source>
</evidence>
<evidence type="ECO:0000256" key="8">
    <source>
        <dbReference type="ARBA" id="ARBA00022842"/>
    </source>
</evidence>
<evidence type="ECO:0000256" key="4">
    <source>
        <dbReference type="ARBA" id="ARBA00022630"/>
    </source>
</evidence>
<organism evidence="13 14">
    <name type="scientific">Paenibacillus profundus</name>
    <dbReference type="NCBI Taxonomy" id="1173085"/>
    <lineage>
        <taxon>Bacteria</taxon>
        <taxon>Bacillati</taxon>
        <taxon>Bacillota</taxon>
        <taxon>Bacilli</taxon>
        <taxon>Bacillales</taxon>
        <taxon>Paenibacillaceae</taxon>
        <taxon>Paenibacillus</taxon>
    </lineage>
</organism>
<comment type="function">
    <text evidence="12">Flavin transferase that catalyzes the transfer of the FMN moiety of FAD and its covalent binding to the hydroxyl group of a threonine residue in a target flavoprotein.</text>
</comment>
<dbReference type="InterPro" id="IPR003374">
    <property type="entry name" value="ApbE-like_sf"/>
</dbReference>
<evidence type="ECO:0000256" key="9">
    <source>
        <dbReference type="ARBA" id="ARBA00031306"/>
    </source>
</evidence>
<protein>
    <recommendedName>
        <fullName evidence="3 11">FAD:protein FMN transferase</fullName>
        <ecNumber evidence="2 11">2.7.1.180</ecNumber>
    </recommendedName>
    <alternativeName>
        <fullName evidence="9 11">Flavin transferase</fullName>
    </alternativeName>
</protein>
<keyword evidence="12" id="KW-0472">Membrane</keyword>
<keyword evidence="12" id="KW-1003">Cell membrane</keyword>
<evidence type="ECO:0000256" key="5">
    <source>
        <dbReference type="ARBA" id="ARBA00022679"/>
    </source>
</evidence>
<dbReference type="SUPFAM" id="SSF143631">
    <property type="entry name" value="ApbE-like"/>
    <property type="match status" value="1"/>
</dbReference>
<keyword evidence="14" id="KW-1185">Reference proteome</keyword>
<keyword evidence="7 11" id="KW-0274">FAD</keyword>
<keyword evidence="5 11" id="KW-0808">Transferase</keyword>
<dbReference type="PROSITE" id="PS51257">
    <property type="entry name" value="PROKAR_LIPOPROTEIN"/>
    <property type="match status" value="1"/>
</dbReference>
<keyword evidence="8 11" id="KW-0460">Magnesium</keyword>
<evidence type="ECO:0000256" key="7">
    <source>
        <dbReference type="ARBA" id="ARBA00022827"/>
    </source>
</evidence>
<dbReference type="PIRSF" id="PIRSF006268">
    <property type="entry name" value="ApbE"/>
    <property type="match status" value="1"/>
</dbReference>
<reference evidence="13 14" key="1">
    <citation type="submission" date="2021-11" db="EMBL/GenBank/DDBJ databases">
        <title>Draft genome sequence of Paenibacillus profundus YoMME, a new Gram-positive bacteria with exoelectrogenic properties.</title>
        <authorList>
            <person name="Hubenova Y."/>
            <person name="Hubenova E."/>
            <person name="Manasiev Y."/>
            <person name="Peykov S."/>
            <person name="Mitov M."/>
        </authorList>
    </citation>
    <scope>NUCLEOTIDE SEQUENCE [LARGE SCALE GENOMIC DNA]</scope>
    <source>
        <strain evidence="13 14">YoMME</strain>
    </source>
</reference>
<gene>
    <name evidence="13" type="ORF">LQV63_07480</name>
</gene>
<dbReference type="EMBL" id="JAJNBZ010000004">
    <property type="protein sequence ID" value="MCE5169147.1"/>
    <property type="molecule type" value="Genomic_DNA"/>
</dbReference>
<evidence type="ECO:0000256" key="6">
    <source>
        <dbReference type="ARBA" id="ARBA00022723"/>
    </source>
</evidence>
<dbReference type="Proteomes" id="UP001199916">
    <property type="component" value="Unassembled WGS sequence"/>
</dbReference>
<dbReference type="InterPro" id="IPR024932">
    <property type="entry name" value="ApbE"/>
</dbReference>
<name>A0ABS8YGA6_9BACL</name>
<evidence type="ECO:0000256" key="2">
    <source>
        <dbReference type="ARBA" id="ARBA00011955"/>
    </source>
</evidence>
<evidence type="ECO:0000256" key="11">
    <source>
        <dbReference type="PIRNR" id="PIRNR006268"/>
    </source>
</evidence>
<comment type="subcellular location">
    <subcellularLocation>
        <location evidence="12">Cell inner membrane</location>
        <topology evidence="12">Lipid-anchor</topology>
        <orientation evidence="12">Periplasmic side</orientation>
    </subcellularLocation>
</comment>
<evidence type="ECO:0000256" key="3">
    <source>
        <dbReference type="ARBA" id="ARBA00016337"/>
    </source>
</evidence>
<dbReference type="EC" id="2.7.1.180" evidence="2 11"/>
<keyword evidence="12" id="KW-0449">Lipoprotein</keyword>
<accession>A0ABS8YGA6</accession>
<sequence>MTHRSRGLLRSALLLLAAFALIISGCGNGGKDNSASGSKTESGTAGSKSSIKQQSYFIFDTIVTVKIYDERAGDKQFKDIESILNEIDASMNRTKDTSELAKIRSAAGKEAVQVSQETFDVVAKSIDYAERTKGRFDPTVGPIVDLWNIGHENAKVPDPNVLKEKLQLVGYQDVTLNADKREIKLNRAGMELDMGSIGKGYAADRIADYLRESGFPSAIVDLGGNIYAVGEKPGGTDWTIGVQDPDTTRGNQIGKMKVKDKTIVTSGVYERYFVENGKHYHHILDPDTGYPIENHLSSVTIVTTSSTDADALSTSTFALGLEEGMKFVESDPDVEAIFITTEHDVYCTSGIKKIFELTNDKYKIVN</sequence>
<keyword evidence="12" id="KW-0997">Cell inner membrane</keyword>